<accession>A0A0F9H6H8</accession>
<organism evidence="1">
    <name type="scientific">marine sediment metagenome</name>
    <dbReference type="NCBI Taxonomy" id="412755"/>
    <lineage>
        <taxon>unclassified sequences</taxon>
        <taxon>metagenomes</taxon>
        <taxon>ecological metagenomes</taxon>
    </lineage>
</organism>
<protein>
    <submittedName>
        <fullName evidence="1">Uncharacterized protein</fullName>
    </submittedName>
</protein>
<comment type="caution">
    <text evidence="1">The sequence shown here is derived from an EMBL/GenBank/DDBJ whole genome shotgun (WGS) entry which is preliminary data.</text>
</comment>
<name>A0A0F9H6H8_9ZZZZ</name>
<proteinExistence type="predicted"/>
<dbReference type="EMBL" id="LAZR01015940">
    <property type="protein sequence ID" value="KKM06665.1"/>
    <property type="molecule type" value="Genomic_DNA"/>
</dbReference>
<reference evidence="1" key="1">
    <citation type="journal article" date="2015" name="Nature">
        <title>Complex archaea that bridge the gap between prokaryotes and eukaryotes.</title>
        <authorList>
            <person name="Spang A."/>
            <person name="Saw J.H."/>
            <person name="Jorgensen S.L."/>
            <person name="Zaremba-Niedzwiedzka K."/>
            <person name="Martijn J."/>
            <person name="Lind A.E."/>
            <person name="van Eijk R."/>
            <person name="Schleper C."/>
            <person name="Guy L."/>
            <person name="Ettema T.J."/>
        </authorList>
    </citation>
    <scope>NUCLEOTIDE SEQUENCE</scope>
</reference>
<dbReference type="AlphaFoldDB" id="A0A0F9H6H8"/>
<sequence>MVESKIEIIDTRITDHWGVDWNAMEIVRDFLQNFYDANSVDKIKIEIN</sequence>
<gene>
    <name evidence="1" type="ORF">LCGC14_1741690</name>
</gene>
<evidence type="ECO:0000313" key="1">
    <source>
        <dbReference type="EMBL" id="KKM06665.1"/>
    </source>
</evidence>